<keyword evidence="2" id="KW-1185">Reference proteome</keyword>
<dbReference type="InterPro" id="IPR029069">
    <property type="entry name" value="HotDog_dom_sf"/>
</dbReference>
<dbReference type="EMBL" id="FOSQ01000003">
    <property type="protein sequence ID" value="SFK55185.1"/>
    <property type="molecule type" value="Genomic_DNA"/>
</dbReference>
<reference evidence="1 2" key="1">
    <citation type="submission" date="2016-10" db="EMBL/GenBank/DDBJ databases">
        <authorList>
            <person name="de Groot N.N."/>
        </authorList>
    </citation>
    <scope>NUCLEOTIDE SEQUENCE [LARGE SCALE GENOMIC DNA]</scope>
    <source>
        <strain evidence="1 2">DSM 19981</strain>
    </source>
</reference>
<dbReference type="AlphaFoldDB" id="A0A1I4AFE9"/>
<dbReference type="Gene3D" id="3.10.129.10">
    <property type="entry name" value="Hotdog Thioesterase"/>
    <property type="match status" value="1"/>
</dbReference>
<dbReference type="SUPFAM" id="SSF54637">
    <property type="entry name" value="Thioesterase/thiol ester dehydrase-isomerase"/>
    <property type="match status" value="1"/>
</dbReference>
<sequence length="160" mass="17895">MPATTTPCFEDVAPGDALPPLVKGPLRTAHLMRWSAAMENWHRIHYDRDFAIGHDRLPDILVNGSFKQQFIVQCLKDWAGPRGWLWKVSYQFRGMDVVDEVLTVQGHVAATRRAADYGLVEVEFGILNRAGKDNTPGRATIALPYRGGPAVPYPFVPPRD</sequence>
<evidence type="ECO:0000313" key="2">
    <source>
        <dbReference type="Proteomes" id="UP000199473"/>
    </source>
</evidence>
<dbReference type="Proteomes" id="UP000199473">
    <property type="component" value="Unassembled WGS sequence"/>
</dbReference>
<dbReference type="OrthoDB" id="4235906at2"/>
<proteinExistence type="predicted"/>
<organism evidence="1 2">
    <name type="scientific">Falsiroseomonas stagni DSM 19981</name>
    <dbReference type="NCBI Taxonomy" id="1123062"/>
    <lineage>
        <taxon>Bacteria</taxon>
        <taxon>Pseudomonadati</taxon>
        <taxon>Pseudomonadota</taxon>
        <taxon>Alphaproteobacteria</taxon>
        <taxon>Acetobacterales</taxon>
        <taxon>Roseomonadaceae</taxon>
        <taxon>Falsiroseomonas</taxon>
    </lineage>
</organism>
<evidence type="ECO:0008006" key="3">
    <source>
        <dbReference type="Google" id="ProtNLM"/>
    </source>
</evidence>
<dbReference type="STRING" id="1123062.SAMN02745775_103422"/>
<name>A0A1I4AFE9_9PROT</name>
<protein>
    <recommendedName>
        <fullName evidence="3">Acyl dehydratase</fullName>
    </recommendedName>
</protein>
<dbReference type="RefSeq" id="WP_092959763.1">
    <property type="nucleotide sequence ID" value="NZ_FOSQ01000003.1"/>
</dbReference>
<accession>A0A1I4AFE9</accession>
<evidence type="ECO:0000313" key="1">
    <source>
        <dbReference type="EMBL" id="SFK55185.1"/>
    </source>
</evidence>
<gene>
    <name evidence="1" type="ORF">SAMN02745775_103422</name>
</gene>